<dbReference type="Proteomes" id="UP000326659">
    <property type="component" value="Chromosome"/>
</dbReference>
<evidence type="ECO:0000313" key="2">
    <source>
        <dbReference type="Proteomes" id="UP000326659"/>
    </source>
</evidence>
<evidence type="ECO:0000313" key="1">
    <source>
        <dbReference type="EMBL" id="QEY70471.1"/>
    </source>
</evidence>
<accession>A0A9X7MVV5</accession>
<gene>
    <name evidence="1" type="ORF">F1C79_01685</name>
</gene>
<protein>
    <submittedName>
        <fullName evidence="1">Uncharacterized protein</fullName>
    </submittedName>
</protein>
<dbReference type="AlphaFoldDB" id="A0A9X7MVV5"/>
<dbReference type="RefSeq" id="WP_151186296.1">
    <property type="nucleotide sequence ID" value="NZ_CP043626.1"/>
</dbReference>
<keyword evidence="2" id="KW-1185">Reference proteome</keyword>
<sequence length="69" mass="7827">MKPWQVIDRQIELLRSAGDNTPLSASEVMGMIEMAEVCQVITYGDGIKFRADVHDIEKKHWDKVLGRVA</sequence>
<dbReference type="KEGG" id="pden:F1C79_01685"/>
<organism evidence="1 2">
    <name type="scientific">Pseudomonas denitrificans</name>
    <dbReference type="NCBI Taxonomy" id="43306"/>
    <lineage>
        <taxon>Bacteria</taxon>
        <taxon>Pseudomonadati</taxon>
        <taxon>Pseudomonadota</taxon>
        <taxon>Gammaproteobacteria</taxon>
        <taxon>Pseudomonadales</taxon>
        <taxon>Pseudomonadaceae</taxon>
        <taxon>Halopseudomonas</taxon>
    </lineage>
</organism>
<proteinExistence type="predicted"/>
<name>A0A9X7MVV5_PSEDE</name>
<reference evidence="1 2" key="1">
    <citation type="submission" date="2019-09" db="EMBL/GenBank/DDBJ databases">
        <title>Prosopis cineraria nodule microbiome.</title>
        <authorList>
            <person name="Chaluvadi S.R."/>
            <person name="Ali R."/>
            <person name="Wang X."/>
        </authorList>
    </citation>
    <scope>NUCLEOTIDE SEQUENCE [LARGE SCALE GENOMIC DNA]</scope>
    <source>
        <strain evidence="1 2">BG1</strain>
    </source>
</reference>
<dbReference type="EMBL" id="CP043626">
    <property type="protein sequence ID" value="QEY70471.1"/>
    <property type="molecule type" value="Genomic_DNA"/>
</dbReference>